<organism evidence="9 10">
    <name type="scientific">Neptunomonas antarctica</name>
    <dbReference type="NCBI Taxonomy" id="619304"/>
    <lineage>
        <taxon>Bacteria</taxon>
        <taxon>Pseudomonadati</taxon>
        <taxon>Pseudomonadota</taxon>
        <taxon>Gammaproteobacteria</taxon>
        <taxon>Oceanospirillales</taxon>
        <taxon>Oceanospirillaceae</taxon>
        <taxon>Neptunomonas</taxon>
    </lineage>
</organism>
<dbReference type="Pfam" id="PF13426">
    <property type="entry name" value="PAS_9"/>
    <property type="match status" value="2"/>
</dbReference>
<name>A0A1N7MJH7_9GAMM</name>
<feature type="domain" description="PAC" evidence="6">
    <location>
        <begin position="255"/>
        <end position="307"/>
    </location>
</feature>
<dbReference type="SMART" id="SM00086">
    <property type="entry name" value="PAC"/>
    <property type="match status" value="2"/>
</dbReference>
<evidence type="ECO:0000256" key="2">
    <source>
        <dbReference type="ARBA" id="ARBA00012282"/>
    </source>
</evidence>
<dbReference type="PROSITE" id="PS50883">
    <property type="entry name" value="EAL"/>
    <property type="match status" value="1"/>
</dbReference>
<gene>
    <name evidence="9" type="ORF">SAMN05421760_106123</name>
</gene>
<sequence length="740" mass="83509">MSKKLHDKMLTDHSLRPAAEAQLVNSLPPEPMARSSEELLHELHVHQIELEMQNEALRQTQQALEESRDRYIDLYEFAPVGYLTLSDKGLITEINLTGVTLLGQERNKLINTSLRTLVITEDQSRWVQHLMVARKQTEKLSIELSLQHGNGTVFQALLDCVSNTSGLRITLNDITQRKQAENELRLAATAFESQEGMIITDANKVILRVNNAFTIITGYNAEEACGNNANMLSSGRHDKIFYDEMWQKIDSVGYWEGEVWNKRKNGEIYPEKLTITAAKDSNGIVTNYVGTLSDITLRKNAEHEIEDLAYYDPLTHLPNRRLMIDRIHHAMATSTRTGNECALLYLDIDHFKTLNDTLGHDMGDLLLQQIAERLTGCIREEDTVSRFGGDEFVVLLEGLCAESIEAATQTEEIANKILSSISIPYKLAGHPYTSSTSMGIILFRAHQSDGEDLLKQADIAMYQAKDDGRNTLRFFDPQMQSTITARAELEKELNQAIKHQQFQLYYQVQMDSSDYPLGAEALIRWIHPERGLIPPLNFIPLAEKNGTILAIGQWVLNSACAQLKVWQQNALTRYLTLSVNVSAKQFHQTDFVSQVIMIIQQHNINPARLKLELTESLLLGDIEDTVAKMNTLAEIGIQFSLDDFGTGYSSLQYLKRLPLYQLKIDKSFVDTLVTDNNDQAIVRTIIAMAHSLGLSVIAEGVETKEQQQRLLTKGCTHYQGYLFGKPVPIEEFEASLKKAN</sequence>
<dbReference type="RefSeq" id="WP_054340492.1">
    <property type="nucleotide sequence ID" value="NZ_FTOE01000006.1"/>
</dbReference>
<evidence type="ECO:0000256" key="1">
    <source>
        <dbReference type="ARBA" id="ARBA00001946"/>
    </source>
</evidence>
<evidence type="ECO:0000259" key="5">
    <source>
        <dbReference type="PROSITE" id="PS50112"/>
    </source>
</evidence>
<evidence type="ECO:0000313" key="10">
    <source>
        <dbReference type="Proteomes" id="UP000185999"/>
    </source>
</evidence>
<dbReference type="InterPro" id="IPR000160">
    <property type="entry name" value="GGDEF_dom"/>
</dbReference>
<dbReference type="PROSITE" id="PS50887">
    <property type="entry name" value="GGDEF"/>
    <property type="match status" value="1"/>
</dbReference>
<dbReference type="PROSITE" id="PS50112">
    <property type="entry name" value="PAS"/>
    <property type="match status" value="1"/>
</dbReference>
<dbReference type="InterPro" id="IPR001633">
    <property type="entry name" value="EAL_dom"/>
</dbReference>
<dbReference type="CDD" id="cd01949">
    <property type="entry name" value="GGDEF"/>
    <property type="match status" value="1"/>
</dbReference>
<dbReference type="CDD" id="cd01948">
    <property type="entry name" value="EAL"/>
    <property type="match status" value="1"/>
</dbReference>
<dbReference type="EMBL" id="FTOE01000006">
    <property type="protein sequence ID" value="SIS86306.1"/>
    <property type="molecule type" value="Genomic_DNA"/>
</dbReference>
<dbReference type="FunFam" id="3.30.70.270:FF:000001">
    <property type="entry name" value="Diguanylate cyclase domain protein"/>
    <property type="match status" value="1"/>
</dbReference>
<dbReference type="InterPro" id="IPR035919">
    <property type="entry name" value="EAL_sf"/>
</dbReference>
<dbReference type="Proteomes" id="UP000185999">
    <property type="component" value="Unassembled WGS sequence"/>
</dbReference>
<comment type="cofactor">
    <cofactor evidence="1">
        <name>Mg(2+)</name>
        <dbReference type="ChEBI" id="CHEBI:18420"/>
    </cofactor>
</comment>
<dbReference type="InterPro" id="IPR052155">
    <property type="entry name" value="Biofilm_reg_signaling"/>
</dbReference>
<dbReference type="STRING" id="619304.SAMN05421760_106123"/>
<dbReference type="CDD" id="cd00130">
    <property type="entry name" value="PAS"/>
    <property type="match status" value="2"/>
</dbReference>
<accession>A0A1N7MJH7</accession>
<dbReference type="SUPFAM" id="SSF55785">
    <property type="entry name" value="PYP-like sensor domain (PAS domain)"/>
    <property type="match status" value="2"/>
</dbReference>
<dbReference type="InterPro" id="IPR000700">
    <property type="entry name" value="PAS-assoc_C"/>
</dbReference>
<evidence type="ECO:0000259" key="8">
    <source>
        <dbReference type="PROSITE" id="PS50887"/>
    </source>
</evidence>
<dbReference type="InterPro" id="IPR001610">
    <property type="entry name" value="PAC"/>
</dbReference>
<dbReference type="InterPro" id="IPR035965">
    <property type="entry name" value="PAS-like_dom_sf"/>
</dbReference>
<dbReference type="SMART" id="SM00267">
    <property type="entry name" value="GGDEF"/>
    <property type="match status" value="1"/>
</dbReference>
<dbReference type="PANTHER" id="PTHR44757:SF2">
    <property type="entry name" value="BIOFILM ARCHITECTURE MAINTENANCE PROTEIN MBAA"/>
    <property type="match status" value="1"/>
</dbReference>
<dbReference type="EC" id="3.1.4.52" evidence="2"/>
<keyword evidence="10" id="KW-1185">Reference proteome</keyword>
<evidence type="ECO:0000256" key="3">
    <source>
        <dbReference type="ARBA" id="ARBA00022636"/>
    </source>
</evidence>
<dbReference type="AlphaFoldDB" id="A0A1N7MJH7"/>
<protein>
    <recommendedName>
        <fullName evidence="2">cyclic-guanylate-specific phosphodiesterase</fullName>
        <ecNumber evidence="2">3.1.4.52</ecNumber>
    </recommendedName>
</protein>
<keyword evidence="3" id="KW-0973">c-di-GMP</keyword>
<dbReference type="PANTHER" id="PTHR44757">
    <property type="entry name" value="DIGUANYLATE CYCLASE DGCP"/>
    <property type="match status" value="1"/>
</dbReference>
<feature type="domain" description="GGDEF" evidence="8">
    <location>
        <begin position="339"/>
        <end position="477"/>
    </location>
</feature>
<dbReference type="Gene3D" id="3.30.450.20">
    <property type="entry name" value="PAS domain"/>
    <property type="match status" value="2"/>
</dbReference>
<dbReference type="Pfam" id="PF00563">
    <property type="entry name" value="EAL"/>
    <property type="match status" value="1"/>
</dbReference>
<dbReference type="Gene3D" id="3.20.20.450">
    <property type="entry name" value="EAL domain"/>
    <property type="match status" value="1"/>
</dbReference>
<reference evidence="10" key="1">
    <citation type="submission" date="2017-01" db="EMBL/GenBank/DDBJ databases">
        <authorList>
            <person name="Varghese N."/>
            <person name="Submissions S."/>
        </authorList>
    </citation>
    <scope>NUCLEOTIDE SEQUENCE [LARGE SCALE GENOMIC DNA]</scope>
    <source>
        <strain evidence="10">DSM 22306</strain>
    </source>
</reference>
<proteinExistence type="predicted"/>
<dbReference type="FunFam" id="3.20.20.450:FF:000001">
    <property type="entry name" value="Cyclic di-GMP phosphodiesterase yahA"/>
    <property type="match status" value="1"/>
</dbReference>
<dbReference type="NCBIfam" id="TIGR00254">
    <property type="entry name" value="GGDEF"/>
    <property type="match status" value="1"/>
</dbReference>
<evidence type="ECO:0000313" key="9">
    <source>
        <dbReference type="EMBL" id="SIS86306.1"/>
    </source>
</evidence>
<dbReference type="Pfam" id="PF00990">
    <property type="entry name" value="GGDEF"/>
    <property type="match status" value="1"/>
</dbReference>
<comment type="catalytic activity">
    <reaction evidence="4">
        <text>3',3'-c-di-GMP + H2O = 5'-phosphoguanylyl(3'-&gt;5')guanosine + H(+)</text>
        <dbReference type="Rhea" id="RHEA:24902"/>
        <dbReference type="ChEBI" id="CHEBI:15377"/>
        <dbReference type="ChEBI" id="CHEBI:15378"/>
        <dbReference type="ChEBI" id="CHEBI:58754"/>
        <dbReference type="ChEBI" id="CHEBI:58805"/>
        <dbReference type="EC" id="3.1.4.52"/>
    </reaction>
    <physiologicalReaction direction="left-to-right" evidence="4">
        <dbReference type="Rhea" id="RHEA:24903"/>
    </physiologicalReaction>
</comment>
<dbReference type="InterPro" id="IPR029787">
    <property type="entry name" value="Nucleotide_cyclase"/>
</dbReference>
<dbReference type="SMART" id="SM00091">
    <property type="entry name" value="PAS"/>
    <property type="match status" value="2"/>
</dbReference>
<dbReference type="InterPro" id="IPR043128">
    <property type="entry name" value="Rev_trsase/Diguanyl_cyclase"/>
</dbReference>
<dbReference type="SMART" id="SM00052">
    <property type="entry name" value="EAL"/>
    <property type="match status" value="1"/>
</dbReference>
<evidence type="ECO:0000256" key="4">
    <source>
        <dbReference type="ARBA" id="ARBA00051114"/>
    </source>
</evidence>
<dbReference type="GO" id="GO:0071111">
    <property type="term" value="F:cyclic-guanylate-specific phosphodiesterase activity"/>
    <property type="evidence" value="ECO:0007669"/>
    <property type="project" value="UniProtKB-EC"/>
</dbReference>
<dbReference type="NCBIfam" id="TIGR00229">
    <property type="entry name" value="sensory_box"/>
    <property type="match status" value="2"/>
</dbReference>
<feature type="domain" description="EAL" evidence="7">
    <location>
        <begin position="486"/>
        <end position="740"/>
    </location>
</feature>
<dbReference type="SUPFAM" id="SSF55073">
    <property type="entry name" value="Nucleotide cyclase"/>
    <property type="match status" value="1"/>
</dbReference>
<feature type="domain" description="PAS" evidence="5">
    <location>
        <begin position="180"/>
        <end position="228"/>
    </location>
</feature>
<dbReference type="Gene3D" id="3.30.70.270">
    <property type="match status" value="1"/>
</dbReference>
<dbReference type="GO" id="GO:0071732">
    <property type="term" value="P:cellular response to nitric oxide"/>
    <property type="evidence" value="ECO:0007669"/>
    <property type="project" value="UniProtKB-ARBA"/>
</dbReference>
<dbReference type="PROSITE" id="PS50113">
    <property type="entry name" value="PAC"/>
    <property type="match status" value="1"/>
</dbReference>
<dbReference type="InterPro" id="IPR000014">
    <property type="entry name" value="PAS"/>
</dbReference>
<evidence type="ECO:0000259" key="7">
    <source>
        <dbReference type="PROSITE" id="PS50883"/>
    </source>
</evidence>
<dbReference type="SUPFAM" id="SSF141868">
    <property type="entry name" value="EAL domain-like"/>
    <property type="match status" value="1"/>
</dbReference>
<evidence type="ECO:0000259" key="6">
    <source>
        <dbReference type="PROSITE" id="PS50113"/>
    </source>
</evidence>